<dbReference type="InterPro" id="IPR000157">
    <property type="entry name" value="TIR_dom"/>
</dbReference>
<dbReference type="Pfam" id="PF00931">
    <property type="entry name" value="NB-ARC"/>
    <property type="match status" value="1"/>
</dbReference>
<feature type="region of interest" description="Disordered" evidence="8">
    <location>
        <begin position="863"/>
        <end position="883"/>
    </location>
</feature>
<protein>
    <recommendedName>
        <fullName evidence="1">ADP-ribosyl cyclase/cyclic ADP-ribose hydrolase</fullName>
        <ecNumber evidence="1">3.2.2.6</ecNumber>
    </recommendedName>
</protein>
<dbReference type="GO" id="GO:0061809">
    <property type="term" value="F:NAD+ nucleosidase activity, cyclic ADP-ribose generating"/>
    <property type="evidence" value="ECO:0007669"/>
    <property type="project" value="UniProtKB-EC"/>
</dbReference>
<evidence type="ECO:0000259" key="9">
    <source>
        <dbReference type="PROSITE" id="PS50104"/>
    </source>
</evidence>
<dbReference type="SUPFAM" id="SSF52540">
    <property type="entry name" value="P-loop containing nucleoside triphosphate hydrolases"/>
    <property type="match status" value="1"/>
</dbReference>
<dbReference type="SMART" id="SM00255">
    <property type="entry name" value="TIR"/>
    <property type="match status" value="1"/>
</dbReference>
<keyword evidence="5" id="KW-0611">Plant defense</keyword>
<dbReference type="Proteomes" id="UP001187192">
    <property type="component" value="Unassembled WGS sequence"/>
</dbReference>
<dbReference type="InterPro" id="IPR027417">
    <property type="entry name" value="P-loop_NTPase"/>
</dbReference>
<dbReference type="Gene3D" id="3.40.50.10140">
    <property type="entry name" value="Toll/interleukin-1 receptor homology (TIR) domain"/>
    <property type="match status" value="1"/>
</dbReference>
<dbReference type="SUPFAM" id="SSF52047">
    <property type="entry name" value="RNI-like"/>
    <property type="match status" value="1"/>
</dbReference>
<dbReference type="InterPro" id="IPR044974">
    <property type="entry name" value="Disease_R_plants"/>
</dbReference>
<dbReference type="PANTHER" id="PTHR11017:SF479">
    <property type="entry name" value="DISEASE RESISTANCE PROTEIN (TIR-NBS-LRR CLASS) FAMILY"/>
    <property type="match status" value="1"/>
</dbReference>
<evidence type="ECO:0000256" key="1">
    <source>
        <dbReference type="ARBA" id="ARBA00011982"/>
    </source>
</evidence>
<dbReference type="GO" id="GO:0007165">
    <property type="term" value="P:signal transduction"/>
    <property type="evidence" value="ECO:0007669"/>
    <property type="project" value="InterPro"/>
</dbReference>
<dbReference type="EC" id="3.2.2.6" evidence="1"/>
<evidence type="ECO:0000313" key="11">
    <source>
        <dbReference type="Proteomes" id="UP001187192"/>
    </source>
</evidence>
<dbReference type="InterPro" id="IPR058546">
    <property type="entry name" value="RPS4B/Roq1-like_LRR"/>
</dbReference>
<dbReference type="Pfam" id="PF23286">
    <property type="entry name" value="LRR_13"/>
    <property type="match status" value="1"/>
</dbReference>
<reference evidence="10" key="1">
    <citation type="submission" date="2023-07" db="EMBL/GenBank/DDBJ databases">
        <title>draft genome sequence of fig (Ficus carica).</title>
        <authorList>
            <person name="Takahashi T."/>
            <person name="Nishimura K."/>
        </authorList>
    </citation>
    <scope>NUCLEOTIDE SEQUENCE</scope>
</reference>
<feature type="compositionally biased region" description="Acidic residues" evidence="8">
    <location>
        <begin position="870"/>
        <end position="882"/>
    </location>
</feature>
<dbReference type="InterPro" id="IPR002182">
    <property type="entry name" value="NB-ARC"/>
</dbReference>
<gene>
    <name evidence="10" type="ORF">TIFTF001_012413</name>
</gene>
<dbReference type="GO" id="GO:0006952">
    <property type="term" value="P:defense response"/>
    <property type="evidence" value="ECO:0007669"/>
    <property type="project" value="InterPro"/>
</dbReference>
<evidence type="ECO:0000256" key="5">
    <source>
        <dbReference type="ARBA" id="ARBA00022821"/>
    </source>
</evidence>
<dbReference type="Pfam" id="PF01582">
    <property type="entry name" value="TIR"/>
    <property type="match status" value="1"/>
</dbReference>
<dbReference type="FunFam" id="3.40.50.10140:FF:000007">
    <property type="entry name" value="Disease resistance protein (TIR-NBS-LRR class)"/>
    <property type="match status" value="1"/>
</dbReference>
<keyword evidence="4" id="KW-0378">Hydrolase</keyword>
<sequence length="997" mass="112223">MAVAAASSSSSSSSSMATEKHDVFLSFRGEDTRDNFTSHLYTALERRKVVTYIDNQLIRGEQISCGLLKAIEESKLWIVIFSQNYASSSWCLDELLHILECDHKLGRVVPVFYRVDPSCVRKQRGSYEKALDDLAKRYDADKLAKWKDALTKAANLSGWSTQDSRPESELVEKIVGDIIKKLKNMAPHIAFEGLVGVHQPVQQIESLLDIGSDDVRIIGIWGMAGIGKTTLAHAIFDKLDLPNLKYIDLRFSRNLIEMPDLSQAPNLEVLTLLGCRNFNNIPKIENIADLDLSGTAIEELPESIGSSRNLCKLTLVHCKSLQNIPSNIFQWESLKELNLSGCSSLKKIPDFPRLLLEDSELNETRLKENLHVPMDSSEELDESKVEGCISLKIGICQLKSLIDLGLSGCSSLEKIPELPRTLAQLDLSDTTIEEVPSSIELLSDLQYLLLRNCKRLRSLPTSICKLQSLAFLDLRGCSKFENFPEILKPMKGLFYLDLSETGIKDLPSSIQNLVSLGSLILGFCPNLKFVPISIYKLRGLTELVLSGFSELLNCNSPTVARLANLERLILSDCDMSEIPDNLLRSLQSIPDRYLSGKRVDTPRMKFPTLQWFCISNCKNLRSLPELPFDVEVLDARGCTSLETVSRSSIAILHQDRWEYPFAACVLFLNCVKLNESARSNIIADAQLRILRMATKLLRTYRIPVKYNTASAYICYPGNEIPEWYNYQASGSSINVVLPPNWLDSNFLGFTLCLVAAFDEHNCCVYDLCFECEIHLKTDTYESHKSNYVLRANDGSVIYKKTTIVNSDHVFFMYEPRILKACKAVEGTITEVSFHFFPPYFSEVKRCGIRLLYRQEADEHFASDPDYWKSDDEDSDSISEEIAEPSGSKLVLEYDRENEGDERPSKSEIVEEFGFAGDHDVAGESIAREDDVIVNNSSRSRGSKNLFEFEATDNNDESKSSISCGCLLFLSHVRGKACFAVDFPQHDLQGCSRLIFFY</sequence>
<dbReference type="Pfam" id="PF20160">
    <property type="entry name" value="C-JID"/>
    <property type="match status" value="1"/>
</dbReference>
<feature type="domain" description="TIR" evidence="9">
    <location>
        <begin position="19"/>
        <end position="182"/>
    </location>
</feature>
<keyword evidence="2" id="KW-0433">Leucine-rich repeat</keyword>
<dbReference type="EMBL" id="BTGU01000016">
    <property type="protein sequence ID" value="GMN43213.1"/>
    <property type="molecule type" value="Genomic_DNA"/>
</dbReference>
<proteinExistence type="predicted"/>
<comment type="catalytic activity">
    <reaction evidence="7">
        <text>NAD(+) + H2O = ADP-D-ribose + nicotinamide + H(+)</text>
        <dbReference type="Rhea" id="RHEA:16301"/>
        <dbReference type="ChEBI" id="CHEBI:15377"/>
        <dbReference type="ChEBI" id="CHEBI:15378"/>
        <dbReference type="ChEBI" id="CHEBI:17154"/>
        <dbReference type="ChEBI" id="CHEBI:57540"/>
        <dbReference type="ChEBI" id="CHEBI:57967"/>
        <dbReference type="EC" id="3.2.2.6"/>
    </reaction>
    <physiologicalReaction direction="left-to-right" evidence="7">
        <dbReference type="Rhea" id="RHEA:16302"/>
    </physiologicalReaction>
</comment>
<dbReference type="SUPFAM" id="SSF52200">
    <property type="entry name" value="Toll/Interleukin receptor TIR domain"/>
    <property type="match status" value="1"/>
</dbReference>
<evidence type="ECO:0000256" key="8">
    <source>
        <dbReference type="SAM" id="MobiDB-lite"/>
    </source>
</evidence>
<dbReference type="PANTHER" id="PTHR11017">
    <property type="entry name" value="LEUCINE-RICH REPEAT-CONTAINING PROTEIN"/>
    <property type="match status" value="1"/>
</dbReference>
<dbReference type="PRINTS" id="PR00364">
    <property type="entry name" value="DISEASERSIST"/>
</dbReference>
<evidence type="ECO:0000256" key="3">
    <source>
        <dbReference type="ARBA" id="ARBA00022737"/>
    </source>
</evidence>
<dbReference type="InterPro" id="IPR032675">
    <property type="entry name" value="LRR_dom_sf"/>
</dbReference>
<keyword evidence="11" id="KW-1185">Reference proteome</keyword>
<evidence type="ECO:0000256" key="4">
    <source>
        <dbReference type="ARBA" id="ARBA00022801"/>
    </source>
</evidence>
<dbReference type="InterPro" id="IPR045344">
    <property type="entry name" value="C-JID"/>
</dbReference>
<dbReference type="GO" id="GO:0043531">
    <property type="term" value="F:ADP binding"/>
    <property type="evidence" value="ECO:0007669"/>
    <property type="project" value="InterPro"/>
</dbReference>
<evidence type="ECO:0000256" key="7">
    <source>
        <dbReference type="ARBA" id="ARBA00047304"/>
    </source>
</evidence>
<dbReference type="PROSITE" id="PS50104">
    <property type="entry name" value="TIR"/>
    <property type="match status" value="1"/>
</dbReference>
<dbReference type="AlphaFoldDB" id="A0AA88AC96"/>
<name>A0AA88AC96_FICCA</name>
<keyword evidence="3" id="KW-0677">Repeat</keyword>
<dbReference type="Gene3D" id="3.80.10.10">
    <property type="entry name" value="Ribonuclease Inhibitor"/>
    <property type="match status" value="2"/>
</dbReference>
<dbReference type="InterPro" id="IPR035897">
    <property type="entry name" value="Toll_tir_struct_dom_sf"/>
</dbReference>
<evidence type="ECO:0000256" key="2">
    <source>
        <dbReference type="ARBA" id="ARBA00022614"/>
    </source>
</evidence>
<evidence type="ECO:0000256" key="6">
    <source>
        <dbReference type="ARBA" id="ARBA00023027"/>
    </source>
</evidence>
<organism evidence="10 11">
    <name type="scientific">Ficus carica</name>
    <name type="common">Common fig</name>
    <dbReference type="NCBI Taxonomy" id="3494"/>
    <lineage>
        <taxon>Eukaryota</taxon>
        <taxon>Viridiplantae</taxon>
        <taxon>Streptophyta</taxon>
        <taxon>Embryophyta</taxon>
        <taxon>Tracheophyta</taxon>
        <taxon>Spermatophyta</taxon>
        <taxon>Magnoliopsida</taxon>
        <taxon>eudicotyledons</taxon>
        <taxon>Gunneridae</taxon>
        <taxon>Pentapetalae</taxon>
        <taxon>rosids</taxon>
        <taxon>fabids</taxon>
        <taxon>Rosales</taxon>
        <taxon>Moraceae</taxon>
        <taxon>Ficeae</taxon>
        <taxon>Ficus</taxon>
    </lineage>
</organism>
<keyword evidence="6" id="KW-0520">NAD</keyword>
<evidence type="ECO:0000313" key="10">
    <source>
        <dbReference type="EMBL" id="GMN43213.1"/>
    </source>
</evidence>
<accession>A0AA88AC96</accession>
<comment type="caution">
    <text evidence="10">The sequence shown here is derived from an EMBL/GenBank/DDBJ whole genome shotgun (WGS) entry which is preliminary data.</text>
</comment>